<name>A0AAV9UH98_9PEZI</name>
<organism evidence="1 2">
    <name type="scientific">Orbilia brochopaga</name>
    <dbReference type="NCBI Taxonomy" id="3140254"/>
    <lineage>
        <taxon>Eukaryota</taxon>
        <taxon>Fungi</taxon>
        <taxon>Dikarya</taxon>
        <taxon>Ascomycota</taxon>
        <taxon>Pezizomycotina</taxon>
        <taxon>Orbiliomycetes</taxon>
        <taxon>Orbiliales</taxon>
        <taxon>Orbiliaceae</taxon>
        <taxon>Orbilia</taxon>
    </lineage>
</organism>
<accession>A0AAV9UH98</accession>
<reference evidence="1 2" key="1">
    <citation type="submission" date="2019-10" db="EMBL/GenBank/DDBJ databases">
        <authorList>
            <person name="Palmer J.M."/>
        </authorList>
    </citation>
    <scope>NUCLEOTIDE SEQUENCE [LARGE SCALE GENOMIC DNA]</scope>
    <source>
        <strain evidence="1 2">TWF696</strain>
    </source>
</reference>
<proteinExistence type="predicted"/>
<sequence>MCRQQVIYTCGHKELKWERNIPCPSKTEGCPEILSVVNAQNICISCRAARPAHAEHTHQFQKGLRATEARERTREFEKQAFVNRVEALSQHAKAWDERNAIIQSRFTRLSIIGYASDKGLGIDSNDFEEVVDGGLRGKKSWPRRLLEWYHEEIQLGEIFFNEANYKSAF</sequence>
<evidence type="ECO:0000313" key="2">
    <source>
        <dbReference type="Proteomes" id="UP001375240"/>
    </source>
</evidence>
<dbReference type="EMBL" id="JAVHNQ010000007">
    <property type="protein sequence ID" value="KAK6341477.1"/>
    <property type="molecule type" value="Genomic_DNA"/>
</dbReference>
<comment type="caution">
    <text evidence="1">The sequence shown here is derived from an EMBL/GenBank/DDBJ whole genome shotgun (WGS) entry which is preliminary data.</text>
</comment>
<protein>
    <submittedName>
        <fullName evidence="1">Uncharacterized protein</fullName>
    </submittedName>
</protein>
<dbReference type="Proteomes" id="UP001375240">
    <property type="component" value="Unassembled WGS sequence"/>
</dbReference>
<evidence type="ECO:0000313" key="1">
    <source>
        <dbReference type="EMBL" id="KAK6341477.1"/>
    </source>
</evidence>
<gene>
    <name evidence="1" type="ORF">TWF696_008550</name>
</gene>
<dbReference type="AlphaFoldDB" id="A0AAV9UH98"/>
<keyword evidence="2" id="KW-1185">Reference proteome</keyword>